<accession>A0AAN7JT22</accession>
<comment type="caution">
    <text evidence="1">The sequence shown here is derived from an EMBL/GenBank/DDBJ whole genome shotgun (WGS) entry which is preliminary data.</text>
</comment>
<dbReference type="EMBL" id="JAXIOK010000016">
    <property type="protein sequence ID" value="KAK4752452.1"/>
    <property type="molecule type" value="Genomic_DNA"/>
</dbReference>
<protein>
    <submittedName>
        <fullName evidence="1">Uncharacterized protein</fullName>
    </submittedName>
</protein>
<name>A0AAN7JT22_9MYRT</name>
<proteinExistence type="predicted"/>
<gene>
    <name evidence="1" type="ORF">SAY87_021250</name>
</gene>
<keyword evidence="2" id="KW-1185">Reference proteome</keyword>
<dbReference type="AlphaFoldDB" id="A0AAN7JT22"/>
<reference evidence="1 2" key="1">
    <citation type="journal article" date="2023" name="Hortic Res">
        <title>Pangenome of water caltrop reveals structural variations and asymmetric subgenome divergence after allopolyploidization.</title>
        <authorList>
            <person name="Zhang X."/>
            <person name="Chen Y."/>
            <person name="Wang L."/>
            <person name="Yuan Y."/>
            <person name="Fang M."/>
            <person name="Shi L."/>
            <person name="Lu R."/>
            <person name="Comes H.P."/>
            <person name="Ma Y."/>
            <person name="Chen Y."/>
            <person name="Huang G."/>
            <person name="Zhou Y."/>
            <person name="Zheng Z."/>
            <person name="Qiu Y."/>
        </authorList>
    </citation>
    <scope>NUCLEOTIDE SEQUENCE [LARGE SCALE GENOMIC DNA]</scope>
    <source>
        <tissue evidence="1">Roots</tissue>
    </source>
</reference>
<evidence type="ECO:0000313" key="1">
    <source>
        <dbReference type="EMBL" id="KAK4752452.1"/>
    </source>
</evidence>
<organism evidence="1 2">
    <name type="scientific">Trapa incisa</name>
    <dbReference type="NCBI Taxonomy" id="236973"/>
    <lineage>
        <taxon>Eukaryota</taxon>
        <taxon>Viridiplantae</taxon>
        <taxon>Streptophyta</taxon>
        <taxon>Embryophyta</taxon>
        <taxon>Tracheophyta</taxon>
        <taxon>Spermatophyta</taxon>
        <taxon>Magnoliopsida</taxon>
        <taxon>eudicotyledons</taxon>
        <taxon>Gunneridae</taxon>
        <taxon>Pentapetalae</taxon>
        <taxon>rosids</taxon>
        <taxon>malvids</taxon>
        <taxon>Myrtales</taxon>
        <taxon>Lythraceae</taxon>
        <taxon>Trapa</taxon>
    </lineage>
</organism>
<dbReference type="Proteomes" id="UP001345219">
    <property type="component" value="Chromosome 16"/>
</dbReference>
<sequence>MGDHPGKTHMRDPLVLGQEEEAESMGSHGFGGGYWVDQLPRGQEYWQGRRAFLSSYPFSDDRSRLSGRLRKSVKGVNEAAMGVVLEVRQELLKRKLVVRVFRVRLTFPSMVRVCVRCFVPSLRKVEGGNRGVTRGSMF</sequence>
<evidence type="ECO:0000313" key="2">
    <source>
        <dbReference type="Proteomes" id="UP001345219"/>
    </source>
</evidence>